<organism evidence="2 3">
    <name type="scientific">Piptocephalis cylindrospora</name>
    <dbReference type="NCBI Taxonomy" id="1907219"/>
    <lineage>
        <taxon>Eukaryota</taxon>
        <taxon>Fungi</taxon>
        <taxon>Fungi incertae sedis</taxon>
        <taxon>Zoopagomycota</taxon>
        <taxon>Zoopagomycotina</taxon>
        <taxon>Zoopagomycetes</taxon>
        <taxon>Zoopagales</taxon>
        <taxon>Piptocephalidaceae</taxon>
        <taxon>Piptocephalis</taxon>
    </lineage>
</organism>
<feature type="compositionally biased region" description="Polar residues" evidence="1">
    <location>
        <begin position="254"/>
        <end position="271"/>
    </location>
</feature>
<protein>
    <submittedName>
        <fullName evidence="2">Uncharacterized protein</fullName>
    </submittedName>
</protein>
<proteinExistence type="predicted"/>
<reference evidence="3" key="1">
    <citation type="journal article" date="2018" name="Nat. Microbiol.">
        <title>Leveraging single-cell genomics to expand the fungal tree of life.</title>
        <authorList>
            <person name="Ahrendt S.R."/>
            <person name="Quandt C.A."/>
            <person name="Ciobanu D."/>
            <person name="Clum A."/>
            <person name="Salamov A."/>
            <person name="Andreopoulos B."/>
            <person name="Cheng J.F."/>
            <person name="Woyke T."/>
            <person name="Pelin A."/>
            <person name="Henrissat B."/>
            <person name="Reynolds N.K."/>
            <person name="Benny G.L."/>
            <person name="Smith M.E."/>
            <person name="James T.Y."/>
            <person name="Grigoriev I.V."/>
        </authorList>
    </citation>
    <scope>NUCLEOTIDE SEQUENCE [LARGE SCALE GENOMIC DNA]</scope>
</reference>
<dbReference type="OrthoDB" id="10376306at2759"/>
<dbReference type="Proteomes" id="UP000267251">
    <property type="component" value="Unassembled WGS sequence"/>
</dbReference>
<sequence length="370" mass="41753">MKAFVRRIVHLAGPVNQIAAQEASIDHALTLPLTRGNILKVRAAIRRLRAWAVEGRVTDRYLKTRLLRWVPLLESLMGKRECRPDLVSFLRALVVVRPMVAIETLEELVRPLMSWIIDPDKSYTTVPPTLLLTVTRASSHPGLFPPLVRMLKEIGAGSQGRMEEDLIIGQHVAWLLTEMLPVVAVEWMGGYWEEVEEGVSLCLSHVDGTVQRLGRRCLSTYRSLHPEGGVRLVKANASRGRRISYRPMSLELSTTSGRLTDLESNQGTPRQSDGLGYDPWDYPEIPQPPRTAAHPREYEWTDDGIHFTRQSTPHTDMETVSIPHTEQKEHEDGENSVIAQKSLVLTAEEPLSFKTHEPSSPVSYLEEELE</sequence>
<evidence type="ECO:0000313" key="2">
    <source>
        <dbReference type="EMBL" id="RKP14682.1"/>
    </source>
</evidence>
<keyword evidence="3" id="KW-1185">Reference proteome</keyword>
<dbReference type="AlphaFoldDB" id="A0A4P9Y788"/>
<feature type="region of interest" description="Disordered" evidence="1">
    <location>
        <begin position="254"/>
        <end position="279"/>
    </location>
</feature>
<accession>A0A4P9Y788</accession>
<feature type="region of interest" description="Disordered" evidence="1">
    <location>
        <begin position="349"/>
        <end position="370"/>
    </location>
</feature>
<dbReference type="EMBL" id="KZ987803">
    <property type="protein sequence ID" value="RKP14682.1"/>
    <property type="molecule type" value="Genomic_DNA"/>
</dbReference>
<name>A0A4P9Y788_9FUNG</name>
<evidence type="ECO:0000313" key="3">
    <source>
        <dbReference type="Proteomes" id="UP000267251"/>
    </source>
</evidence>
<evidence type="ECO:0000256" key="1">
    <source>
        <dbReference type="SAM" id="MobiDB-lite"/>
    </source>
</evidence>
<gene>
    <name evidence="2" type="ORF">BJ684DRAFT_18924</name>
</gene>